<dbReference type="PANTHER" id="PTHR45931">
    <property type="entry name" value="SI:CH211-59O9.10"/>
    <property type="match status" value="1"/>
</dbReference>
<dbReference type="AlphaFoldDB" id="A0AAQ3U2L4"/>
<dbReference type="InterPro" id="IPR051834">
    <property type="entry name" value="RING_finger_E3_ligase"/>
</dbReference>
<dbReference type="PROSITE" id="PS50089">
    <property type="entry name" value="ZF_RING_2"/>
    <property type="match status" value="1"/>
</dbReference>
<evidence type="ECO:0000256" key="1">
    <source>
        <dbReference type="ARBA" id="ARBA00022723"/>
    </source>
</evidence>
<dbReference type="GO" id="GO:0008270">
    <property type="term" value="F:zinc ion binding"/>
    <property type="evidence" value="ECO:0007669"/>
    <property type="project" value="UniProtKB-KW"/>
</dbReference>
<dbReference type="SUPFAM" id="SSF57850">
    <property type="entry name" value="RING/U-box"/>
    <property type="match status" value="1"/>
</dbReference>
<name>A0AAQ3U2L4_PASNO</name>
<keyword evidence="1" id="KW-0479">Metal-binding</keyword>
<dbReference type="Proteomes" id="UP001341281">
    <property type="component" value="Chromosome 07"/>
</dbReference>
<evidence type="ECO:0000313" key="7">
    <source>
        <dbReference type="Proteomes" id="UP001341281"/>
    </source>
</evidence>
<evidence type="ECO:0000259" key="5">
    <source>
        <dbReference type="PROSITE" id="PS50089"/>
    </source>
</evidence>
<dbReference type="GO" id="GO:0006511">
    <property type="term" value="P:ubiquitin-dependent protein catabolic process"/>
    <property type="evidence" value="ECO:0007669"/>
    <property type="project" value="TreeGrafter"/>
</dbReference>
<protein>
    <recommendedName>
        <fullName evidence="5">RING-type domain-containing protein</fullName>
    </recommendedName>
</protein>
<dbReference type="Pfam" id="PF13639">
    <property type="entry name" value="zf-RING_2"/>
    <property type="match status" value="1"/>
</dbReference>
<dbReference type="EMBL" id="CP144751">
    <property type="protein sequence ID" value="WVZ83824.1"/>
    <property type="molecule type" value="Genomic_DNA"/>
</dbReference>
<evidence type="ECO:0000256" key="2">
    <source>
        <dbReference type="ARBA" id="ARBA00022771"/>
    </source>
</evidence>
<accession>A0AAQ3U2L4</accession>
<keyword evidence="3" id="KW-0862">Zinc</keyword>
<dbReference type="InterPro" id="IPR001841">
    <property type="entry name" value="Znf_RING"/>
</dbReference>
<dbReference type="PANTHER" id="PTHR45931:SF23">
    <property type="entry name" value="OS12G0134500 PROTEIN"/>
    <property type="match status" value="1"/>
</dbReference>
<reference evidence="6 7" key="1">
    <citation type="submission" date="2024-02" db="EMBL/GenBank/DDBJ databases">
        <title>High-quality chromosome-scale genome assembly of Pensacola bahiagrass (Paspalum notatum Flugge var. saurae).</title>
        <authorList>
            <person name="Vega J.M."/>
            <person name="Podio M."/>
            <person name="Orjuela J."/>
            <person name="Siena L.A."/>
            <person name="Pessino S.C."/>
            <person name="Combes M.C."/>
            <person name="Mariac C."/>
            <person name="Albertini E."/>
            <person name="Pupilli F."/>
            <person name="Ortiz J.P.A."/>
            <person name="Leblanc O."/>
        </authorList>
    </citation>
    <scope>NUCLEOTIDE SEQUENCE [LARGE SCALE GENOMIC DNA]</scope>
    <source>
        <strain evidence="6">R1</strain>
        <tissue evidence="6">Leaf</tissue>
    </source>
</reference>
<evidence type="ECO:0000256" key="4">
    <source>
        <dbReference type="PROSITE-ProRule" id="PRU00175"/>
    </source>
</evidence>
<evidence type="ECO:0000313" key="6">
    <source>
        <dbReference type="EMBL" id="WVZ83824.1"/>
    </source>
</evidence>
<feature type="domain" description="RING-type" evidence="5">
    <location>
        <begin position="80"/>
        <end position="121"/>
    </location>
</feature>
<dbReference type="Gene3D" id="3.30.40.10">
    <property type="entry name" value="Zinc/RING finger domain, C3HC4 (zinc finger)"/>
    <property type="match status" value="1"/>
</dbReference>
<keyword evidence="7" id="KW-1185">Reference proteome</keyword>
<organism evidence="6 7">
    <name type="scientific">Paspalum notatum var. saurae</name>
    <dbReference type="NCBI Taxonomy" id="547442"/>
    <lineage>
        <taxon>Eukaryota</taxon>
        <taxon>Viridiplantae</taxon>
        <taxon>Streptophyta</taxon>
        <taxon>Embryophyta</taxon>
        <taxon>Tracheophyta</taxon>
        <taxon>Spermatophyta</taxon>
        <taxon>Magnoliopsida</taxon>
        <taxon>Liliopsida</taxon>
        <taxon>Poales</taxon>
        <taxon>Poaceae</taxon>
        <taxon>PACMAD clade</taxon>
        <taxon>Panicoideae</taxon>
        <taxon>Andropogonodae</taxon>
        <taxon>Paspaleae</taxon>
        <taxon>Paspalinae</taxon>
        <taxon>Paspalum</taxon>
    </lineage>
</organism>
<keyword evidence="2 4" id="KW-0863">Zinc-finger</keyword>
<dbReference type="GO" id="GO:0005634">
    <property type="term" value="C:nucleus"/>
    <property type="evidence" value="ECO:0007669"/>
    <property type="project" value="TreeGrafter"/>
</dbReference>
<dbReference type="SMART" id="SM00184">
    <property type="entry name" value="RING"/>
    <property type="match status" value="1"/>
</dbReference>
<proteinExistence type="predicted"/>
<evidence type="ECO:0000256" key="3">
    <source>
        <dbReference type="ARBA" id="ARBA00022833"/>
    </source>
</evidence>
<gene>
    <name evidence="6" type="ORF">U9M48_030923</name>
</gene>
<sequence length="153" mass="17543">MAARASAEDADWWQLSREEVRRRTRDAWAASVLEDLDLRVGDGDDDDAASYCVPASGKAIWELHAPAWGEASEEDRRRGCVVCLEGLEVGQNLRMVPCGHSFHELCIFKWLVVHRLCPICQFAMPSEEEQRLLDDMEEEARQPVRKKKKMLMQ</sequence>
<dbReference type="InterPro" id="IPR013083">
    <property type="entry name" value="Znf_RING/FYVE/PHD"/>
</dbReference>
<dbReference type="GO" id="GO:0061630">
    <property type="term" value="F:ubiquitin protein ligase activity"/>
    <property type="evidence" value="ECO:0007669"/>
    <property type="project" value="TreeGrafter"/>
</dbReference>